<keyword evidence="2" id="KW-0472">Membrane</keyword>
<evidence type="ECO:0000256" key="1">
    <source>
        <dbReference type="SAM" id="MobiDB-lite"/>
    </source>
</evidence>
<dbReference type="Pfam" id="PF00226">
    <property type="entry name" value="DnaJ"/>
    <property type="match status" value="1"/>
</dbReference>
<feature type="compositionally biased region" description="Basic and acidic residues" evidence="1">
    <location>
        <begin position="172"/>
        <end position="199"/>
    </location>
</feature>
<dbReference type="InterPro" id="IPR001623">
    <property type="entry name" value="DnaJ_domain"/>
</dbReference>
<dbReference type="KEGG" id="hra:EI982_07410"/>
<keyword evidence="2" id="KW-0812">Transmembrane</keyword>
<feature type="region of interest" description="Disordered" evidence="1">
    <location>
        <begin position="168"/>
        <end position="199"/>
    </location>
</feature>
<protein>
    <submittedName>
        <fullName evidence="4">J domain-containing protein</fullName>
    </submittedName>
</protein>
<dbReference type="Proteomes" id="UP000428325">
    <property type="component" value="Chromosome"/>
</dbReference>
<sequence length="199" mass="21937">MPLEWVSLLPTWLVAGVAMGVAVALLIAGIFVAGDRLFPTPSPDRRRRIDGTDRRRAEIRTYLETVGERYVEDASVHAETVAFYLPERAVAITFDPQAYFAIDGTDTHAVLCEHEMPASALGRRLPFDVPEAGRRRSTAGGESVGAAFSRLGLQPTADAEEVRAAYRRRVKDVHPDQGGDSESFRRLREAYATAKEHAD</sequence>
<dbReference type="InterPro" id="IPR036869">
    <property type="entry name" value="J_dom_sf"/>
</dbReference>
<evidence type="ECO:0000259" key="3">
    <source>
        <dbReference type="PROSITE" id="PS50076"/>
    </source>
</evidence>
<reference evidence="4 5" key="1">
    <citation type="submission" date="2018-12" db="EMBL/GenBank/DDBJ databases">
        <title>Complete genome sequence of Haloplanus rallus MBLA0036.</title>
        <authorList>
            <person name="Nam Y.-d."/>
            <person name="Kang J."/>
            <person name="Chung W.-H."/>
            <person name="Park Y.S."/>
        </authorList>
    </citation>
    <scope>NUCLEOTIDE SEQUENCE [LARGE SCALE GENOMIC DNA]</scope>
    <source>
        <strain evidence="4 5">MBLA0036</strain>
    </source>
</reference>
<dbReference type="SMART" id="SM00271">
    <property type="entry name" value="DnaJ"/>
    <property type="match status" value="1"/>
</dbReference>
<proteinExistence type="predicted"/>
<evidence type="ECO:0000256" key="2">
    <source>
        <dbReference type="SAM" id="Phobius"/>
    </source>
</evidence>
<accession>A0A6B9FDM5</accession>
<feature type="domain" description="J" evidence="3">
    <location>
        <begin position="146"/>
        <end position="199"/>
    </location>
</feature>
<gene>
    <name evidence="4" type="ORF">EI982_07410</name>
</gene>
<dbReference type="CDD" id="cd06257">
    <property type="entry name" value="DnaJ"/>
    <property type="match status" value="1"/>
</dbReference>
<evidence type="ECO:0000313" key="5">
    <source>
        <dbReference type="Proteomes" id="UP000428325"/>
    </source>
</evidence>
<feature type="transmembrane region" description="Helical" evidence="2">
    <location>
        <begin position="12"/>
        <end position="38"/>
    </location>
</feature>
<dbReference type="EMBL" id="CP034345">
    <property type="protein sequence ID" value="QGX94630.1"/>
    <property type="molecule type" value="Genomic_DNA"/>
</dbReference>
<name>A0A6B9FDM5_9EURY</name>
<organism evidence="4 5">
    <name type="scientific">Haloplanus rallus</name>
    <dbReference type="NCBI Taxonomy" id="1816183"/>
    <lineage>
        <taxon>Archaea</taxon>
        <taxon>Methanobacteriati</taxon>
        <taxon>Methanobacteriota</taxon>
        <taxon>Stenosarchaea group</taxon>
        <taxon>Halobacteria</taxon>
        <taxon>Halobacteriales</taxon>
        <taxon>Haloferacaceae</taxon>
        <taxon>Haloplanus</taxon>
    </lineage>
</organism>
<dbReference type="AlphaFoldDB" id="A0A6B9FDM5"/>
<dbReference type="Gene3D" id="1.10.287.110">
    <property type="entry name" value="DnaJ domain"/>
    <property type="match status" value="1"/>
</dbReference>
<dbReference type="PROSITE" id="PS50076">
    <property type="entry name" value="DNAJ_2"/>
    <property type="match status" value="1"/>
</dbReference>
<keyword evidence="5" id="KW-1185">Reference proteome</keyword>
<dbReference type="SUPFAM" id="SSF46565">
    <property type="entry name" value="Chaperone J-domain"/>
    <property type="match status" value="1"/>
</dbReference>
<keyword evidence="2" id="KW-1133">Transmembrane helix</keyword>
<evidence type="ECO:0000313" key="4">
    <source>
        <dbReference type="EMBL" id="QGX94630.1"/>
    </source>
</evidence>
<dbReference type="OrthoDB" id="10608at2157"/>